<reference evidence="2 3" key="1">
    <citation type="submission" date="2016-05" db="EMBL/GenBank/DDBJ databases">
        <title>Comparative analysis of secretome profiles of manganese(II)-oxidizing ascomycete fungi.</title>
        <authorList>
            <consortium name="DOE Joint Genome Institute"/>
            <person name="Zeiner C.A."/>
            <person name="Purvine S.O."/>
            <person name="Zink E.M."/>
            <person name="Wu S."/>
            <person name="Pasa-Tolic L."/>
            <person name="Chaput D.L."/>
            <person name="Haridas S."/>
            <person name="Grigoriev I.V."/>
            <person name="Santelli C.M."/>
            <person name="Hansel C.M."/>
        </authorList>
    </citation>
    <scope>NUCLEOTIDE SEQUENCE [LARGE SCALE GENOMIC DNA]</scope>
    <source>
        <strain evidence="2 3">AP3s5-JAC2a</strain>
    </source>
</reference>
<feature type="compositionally biased region" description="Polar residues" evidence="1">
    <location>
        <begin position="31"/>
        <end position="55"/>
    </location>
</feature>
<dbReference type="AlphaFoldDB" id="A0A177CPG2"/>
<dbReference type="InParanoid" id="A0A177CPG2"/>
<dbReference type="RefSeq" id="XP_018039551.1">
    <property type="nucleotide sequence ID" value="XM_018179930.1"/>
</dbReference>
<gene>
    <name evidence="2" type="ORF">CC84DRAFT_1171798</name>
</gene>
<proteinExistence type="predicted"/>
<sequence>MTLAVKGERAFERQGEYIRERRTGSKVAWIPQTSNMQSQQQSGSRNTGSPSQGGRLQQKTSKSSGSGSQKAPSGTRSEHSRSPMPGRALSAVGLGIQSAASSSLGRSIGHGRRRGTGYAPSCGRGSPSRLVRGRGGYRGRSGGTSS</sequence>
<organism evidence="2 3">
    <name type="scientific">Paraphaeosphaeria sporulosa</name>
    <dbReference type="NCBI Taxonomy" id="1460663"/>
    <lineage>
        <taxon>Eukaryota</taxon>
        <taxon>Fungi</taxon>
        <taxon>Dikarya</taxon>
        <taxon>Ascomycota</taxon>
        <taxon>Pezizomycotina</taxon>
        <taxon>Dothideomycetes</taxon>
        <taxon>Pleosporomycetidae</taxon>
        <taxon>Pleosporales</taxon>
        <taxon>Massarineae</taxon>
        <taxon>Didymosphaeriaceae</taxon>
        <taxon>Paraphaeosphaeria</taxon>
    </lineage>
</organism>
<dbReference type="Proteomes" id="UP000077069">
    <property type="component" value="Unassembled WGS sequence"/>
</dbReference>
<evidence type="ECO:0000313" key="2">
    <source>
        <dbReference type="EMBL" id="OAG09186.1"/>
    </source>
</evidence>
<dbReference type="GeneID" id="28763416"/>
<evidence type="ECO:0000313" key="3">
    <source>
        <dbReference type="Proteomes" id="UP000077069"/>
    </source>
</evidence>
<protein>
    <submittedName>
        <fullName evidence="2">Uncharacterized protein</fullName>
    </submittedName>
</protein>
<feature type="compositionally biased region" description="Low complexity" evidence="1">
    <location>
        <begin position="57"/>
        <end position="74"/>
    </location>
</feature>
<keyword evidence="3" id="KW-1185">Reference proteome</keyword>
<feature type="region of interest" description="Disordered" evidence="1">
    <location>
        <begin position="1"/>
        <end position="146"/>
    </location>
</feature>
<accession>A0A177CPG2</accession>
<feature type="compositionally biased region" description="Basic and acidic residues" evidence="1">
    <location>
        <begin position="1"/>
        <end position="23"/>
    </location>
</feature>
<name>A0A177CPG2_9PLEO</name>
<evidence type="ECO:0000256" key="1">
    <source>
        <dbReference type="SAM" id="MobiDB-lite"/>
    </source>
</evidence>
<dbReference type="EMBL" id="KV441549">
    <property type="protein sequence ID" value="OAG09186.1"/>
    <property type="molecule type" value="Genomic_DNA"/>
</dbReference>